<name>A0A0C1Q9Q8_9GAMM</name>
<dbReference type="InterPro" id="IPR000073">
    <property type="entry name" value="AB_hydrolase_1"/>
</dbReference>
<dbReference type="EMBL" id="JWIC01000005">
    <property type="protein sequence ID" value="KID57411.1"/>
    <property type="molecule type" value="Genomic_DNA"/>
</dbReference>
<comment type="caution">
    <text evidence="3">The sequence shown here is derived from an EMBL/GenBank/DDBJ whole genome shotgun (WGS) entry which is preliminary data.</text>
</comment>
<evidence type="ECO:0000313" key="3">
    <source>
        <dbReference type="EMBL" id="KID57411.1"/>
    </source>
</evidence>
<feature type="signal peptide" evidence="1">
    <location>
        <begin position="1"/>
        <end position="20"/>
    </location>
</feature>
<feature type="chain" id="PRO_5002137107" evidence="1">
    <location>
        <begin position="21"/>
        <end position="305"/>
    </location>
</feature>
<evidence type="ECO:0000256" key="1">
    <source>
        <dbReference type="SAM" id="SignalP"/>
    </source>
</evidence>
<dbReference type="RefSeq" id="WP_039609182.1">
    <property type="nucleotide sequence ID" value="NZ_JWIC01000005.1"/>
</dbReference>
<sequence length="305" mass="33356">MKRFILILILGFTSCFTHLAYSRDTLEYPVVLVHGLFGFDNLLGVDYFYRVPSVIQQEGGNVFVAEVSSAHNSELRGEQLLEQVALIRALTGKDKVNLIGHSQGAQTIRYVASVKPQWVASVTSIGGVNWGSRFADVVRGGVDRGSFSEQLLASLANTLAGLIDLLSGKATAPKDALQALEALTTEGTLAFNQKYPEGVPSQYCGQGNMLERNGVYYFSWSGAKAWSNVFDPADTPLAFISQVFDEPNDGLVSACSSNLGQVIGNDFKMNHLDQVNQTIGIHHLFETDPLTLYRQHIIRLKGLNL</sequence>
<dbReference type="Gene3D" id="3.40.50.1820">
    <property type="entry name" value="alpha/beta hydrolase"/>
    <property type="match status" value="1"/>
</dbReference>
<dbReference type="Proteomes" id="UP000031327">
    <property type="component" value="Unassembled WGS sequence"/>
</dbReference>
<dbReference type="Pfam" id="PF00561">
    <property type="entry name" value="Abhydrolase_1"/>
    <property type="match status" value="1"/>
</dbReference>
<dbReference type="InterPro" id="IPR029058">
    <property type="entry name" value="AB_hydrolase_fold"/>
</dbReference>
<dbReference type="OrthoDB" id="2004167at2"/>
<dbReference type="AlphaFoldDB" id="A0A0C1Q9Q8"/>
<reference evidence="3 4" key="1">
    <citation type="submission" date="2014-12" db="EMBL/GenBank/DDBJ databases">
        <title>Draft Genome Sequence of Pseudoalteromonas luteoviolacea HI1.</title>
        <authorList>
            <person name="Asahina A.Y."/>
            <person name="Hadfield M.G."/>
        </authorList>
    </citation>
    <scope>NUCLEOTIDE SEQUENCE [LARGE SCALE GENOMIC DNA]</scope>
    <source>
        <strain evidence="3 4">HI1</strain>
    </source>
</reference>
<accession>A0A0C1Q9Q8</accession>
<evidence type="ECO:0000313" key="4">
    <source>
        <dbReference type="Proteomes" id="UP000031327"/>
    </source>
</evidence>
<evidence type="ECO:0000259" key="2">
    <source>
        <dbReference type="Pfam" id="PF00561"/>
    </source>
</evidence>
<protein>
    <submittedName>
        <fullName evidence="3">Lactonizing lipase</fullName>
    </submittedName>
</protein>
<organism evidence="3 4">
    <name type="scientific">Pseudoalteromonas luteoviolacea</name>
    <dbReference type="NCBI Taxonomy" id="43657"/>
    <lineage>
        <taxon>Bacteria</taxon>
        <taxon>Pseudomonadati</taxon>
        <taxon>Pseudomonadota</taxon>
        <taxon>Gammaproteobacteria</taxon>
        <taxon>Alteromonadales</taxon>
        <taxon>Pseudoalteromonadaceae</taxon>
        <taxon>Pseudoalteromonas</taxon>
    </lineage>
</organism>
<dbReference type="SUPFAM" id="SSF53474">
    <property type="entry name" value="alpha/beta-Hydrolases"/>
    <property type="match status" value="1"/>
</dbReference>
<dbReference type="PROSITE" id="PS51257">
    <property type="entry name" value="PROKAR_LIPOPROTEIN"/>
    <property type="match status" value="1"/>
</dbReference>
<keyword evidence="1" id="KW-0732">Signal</keyword>
<proteinExistence type="predicted"/>
<feature type="domain" description="AB hydrolase-1" evidence="2">
    <location>
        <begin position="28"/>
        <end position="226"/>
    </location>
</feature>
<gene>
    <name evidence="3" type="ORF">JF50_09400</name>
</gene>